<feature type="transmembrane region" description="Helical" evidence="6">
    <location>
        <begin position="19"/>
        <end position="35"/>
    </location>
</feature>
<keyword evidence="2" id="KW-1003">Cell membrane</keyword>
<evidence type="ECO:0000259" key="8">
    <source>
        <dbReference type="Pfam" id="PF13567"/>
    </source>
</evidence>
<dbReference type="InterPro" id="IPR004477">
    <property type="entry name" value="ComEC_N"/>
</dbReference>
<dbReference type="EMBL" id="WOTH01000001">
    <property type="protein sequence ID" value="NHO52501.1"/>
    <property type="molecule type" value="Genomic_DNA"/>
</dbReference>
<keyword evidence="3 6" id="KW-0812">Transmembrane</keyword>
<feature type="transmembrane region" description="Helical" evidence="6">
    <location>
        <begin position="305"/>
        <end position="325"/>
    </location>
</feature>
<feature type="transmembrane region" description="Helical" evidence="6">
    <location>
        <begin position="355"/>
        <end position="372"/>
    </location>
</feature>
<evidence type="ECO:0000256" key="6">
    <source>
        <dbReference type="SAM" id="Phobius"/>
    </source>
</evidence>
<reference evidence="9" key="1">
    <citation type="submission" date="2019-11" db="EMBL/GenBank/DDBJ databases">
        <title>Description of new Acetobacter species.</title>
        <authorList>
            <person name="Cleenwerck I."/>
            <person name="Sombolestani A.S."/>
        </authorList>
    </citation>
    <scope>NUCLEOTIDE SEQUENCE</scope>
    <source>
        <strain evidence="9">LMG 1626</strain>
    </source>
</reference>
<dbReference type="AlphaFoldDB" id="A0A967B5H0"/>
<gene>
    <name evidence="9" type="ORF">GOB87_00775</name>
</gene>
<feature type="transmembrane region" description="Helical" evidence="6">
    <location>
        <begin position="268"/>
        <end position="293"/>
    </location>
</feature>
<comment type="caution">
    <text evidence="9">The sequence shown here is derived from an EMBL/GenBank/DDBJ whole genome shotgun (WGS) entry which is preliminary data.</text>
</comment>
<evidence type="ECO:0000259" key="7">
    <source>
        <dbReference type="Pfam" id="PF03772"/>
    </source>
</evidence>
<name>A0A967B5H0_9PROT</name>
<feature type="transmembrane region" description="Helical" evidence="6">
    <location>
        <begin position="236"/>
        <end position="256"/>
    </location>
</feature>
<dbReference type="Pfam" id="PF13567">
    <property type="entry name" value="DUF4131"/>
    <property type="match status" value="1"/>
</dbReference>
<dbReference type="PANTHER" id="PTHR30619:SF1">
    <property type="entry name" value="RECOMBINATION PROTEIN 2"/>
    <property type="match status" value="1"/>
</dbReference>
<dbReference type="PANTHER" id="PTHR30619">
    <property type="entry name" value="DNA INTERNALIZATION/COMPETENCE PROTEIN COMEC/REC2"/>
    <property type="match status" value="1"/>
</dbReference>
<dbReference type="InterPro" id="IPR052159">
    <property type="entry name" value="Competence_DNA_uptake"/>
</dbReference>
<evidence type="ECO:0000256" key="1">
    <source>
        <dbReference type="ARBA" id="ARBA00004651"/>
    </source>
</evidence>
<evidence type="ECO:0000256" key="2">
    <source>
        <dbReference type="ARBA" id="ARBA00022475"/>
    </source>
</evidence>
<evidence type="ECO:0000256" key="4">
    <source>
        <dbReference type="ARBA" id="ARBA00022989"/>
    </source>
</evidence>
<organism evidence="9 10">
    <name type="scientific">Acetobacter estunensis</name>
    <dbReference type="NCBI Taxonomy" id="104097"/>
    <lineage>
        <taxon>Bacteria</taxon>
        <taxon>Pseudomonadati</taxon>
        <taxon>Pseudomonadota</taxon>
        <taxon>Alphaproteobacteria</taxon>
        <taxon>Acetobacterales</taxon>
        <taxon>Acetobacteraceae</taxon>
        <taxon>Acetobacter</taxon>
    </lineage>
</organism>
<dbReference type="RefSeq" id="WP_166312713.1">
    <property type="nucleotide sequence ID" value="NZ_WOTH01000001.1"/>
</dbReference>
<feature type="domain" description="DUF4131" evidence="8">
    <location>
        <begin position="41"/>
        <end position="188"/>
    </location>
</feature>
<feature type="transmembrane region" description="Helical" evidence="6">
    <location>
        <begin position="378"/>
        <end position="395"/>
    </location>
</feature>
<feature type="transmembrane region" description="Helical" evidence="6">
    <location>
        <begin position="416"/>
        <end position="438"/>
    </location>
</feature>
<feature type="transmembrane region" description="Helical" evidence="6">
    <location>
        <begin position="42"/>
        <end position="62"/>
    </location>
</feature>
<dbReference type="GO" id="GO:0005886">
    <property type="term" value="C:plasma membrane"/>
    <property type="evidence" value="ECO:0007669"/>
    <property type="project" value="UniProtKB-SubCell"/>
</dbReference>
<keyword evidence="4 6" id="KW-1133">Transmembrane helix</keyword>
<dbReference type="NCBIfam" id="TIGR00360">
    <property type="entry name" value="ComEC_N-term"/>
    <property type="match status" value="1"/>
</dbReference>
<feature type="domain" description="ComEC/Rec2-related protein" evidence="7">
    <location>
        <begin position="248"/>
        <end position="531"/>
    </location>
</feature>
<comment type="subcellular location">
    <subcellularLocation>
        <location evidence="1">Cell membrane</location>
        <topology evidence="1">Multi-pass membrane protein</topology>
    </subcellularLocation>
</comment>
<feature type="transmembrane region" description="Helical" evidence="6">
    <location>
        <begin position="534"/>
        <end position="552"/>
    </location>
</feature>
<evidence type="ECO:0000313" key="10">
    <source>
        <dbReference type="Proteomes" id="UP000597459"/>
    </source>
</evidence>
<proteinExistence type="predicted"/>
<keyword evidence="5 6" id="KW-0472">Membrane</keyword>
<feature type="transmembrane region" description="Helical" evidence="6">
    <location>
        <begin position="477"/>
        <end position="494"/>
    </location>
</feature>
<evidence type="ECO:0000256" key="5">
    <source>
        <dbReference type="ARBA" id="ARBA00023136"/>
    </source>
</evidence>
<evidence type="ECO:0000313" key="9">
    <source>
        <dbReference type="EMBL" id="NHO52501.1"/>
    </source>
</evidence>
<dbReference type="InterPro" id="IPR025405">
    <property type="entry name" value="DUF4131"/>
</dbReference>
<keyword evidence="10" id="KW-1185">Reference proteome</keyword>
<dbReference type="Proteomes" id="UP000597459">
    <property type="component" value="Unassembled WGS sequence"/>
</dbReference>
<accession>A0A967B5H0</accession>
<feature type="transmembrane region" description="Helical" evidence="6">
    <location>
        <begin position="68"/>
        <end position="85"/>
    </location>
</feature>
<dbReference type="Pfam" id="PF03772">
    <property type="entry name" value="Competence"/>
    <property type="match status" value="1"/>
</dbReference>
<evidence type="ECO:0000256" key="3">
    <source>
        <dbReference type="ARBA" id="ARBA00022692"/>
    </source>
</evidence>
<feature type="transmembrane region" description="Helical" evidence="6">
    <location>
        <begin position="444"/>
        <end position="470"/>
    </location>
</feature>
<feature type="transmembrane region" description="Helical" evidence="6">
    <location>
        <begin position="506"/>
        <end position="527"/>
    </location>
</feature>
<sequence length="724" mass="78051">MAEIVGWLEERLLSERHRLPVWLPVCVAFGVLLYFQPRHEPVFWPALLSAGFSIFILIYGWYRIGARVVGSVVLCLSLGFLAAWTECHRLPPMPELPRRAVMLSGHVRAVDQLAPREGAESGGRRVTLANVRFETWVDDGMAPLARTLRIRLRNDDPLVLAAGDELRVRALLTAPPFPVIPGARDLQREAWFKGEAGTGRALNAATVVTGDTGVGKRASSLWERLREGIGARIHSVLPGTNGAIAATLLVGLSSAIPQMDREAFAASGLAHLLAVAGLHLGIVMGLVVTVARYDLAAIEWVALRWPCKEIAALCGLAGGVLYVAMTGLHLPALRSLVMACLVVLALLTGRNAASMRGLAVAALVLLLTGPSVLLDVPFQMSFAAVMALIAGYEVLRQPLRRLHGEGGVSRRFGVHVTTLALTSLLAGGATLPVSMAHFGEIQPFFVVANLVAVPMTALWVMPAGLIALLLMPLHLETLALVPMGWGIDGIIWLARTVAGWPAARLAVPMTPGWGLTLFLLGLCWLCLWTRRWRLLGLLPMLVGFLSPFYHTLPDVVVAPDGGVVAVRDGGKLLVAGRSRDAWFERRELGQAFGRPVTEMSLPTSESANGDLVCGEDGAPGLCVLTRHGQSLLLRLMDDSDGMHIVPPGLCDGMDLFVSVSPARTSCRAIPRIDRFTVWREGAEAIWLEAGKIKIVSDRAWTGARPWVMRPGRHGVPNLPLAQAE</sequence>
<protein>
    <submittedName>
        <fullName evidence="9">DUF4131 domain-containing protein</fullName>
    </submittedName>
</protein>